<comment type="similarity">
    <text evidence="3">Belongs to the CTU2/NCS2 family.</text>
</comment>
<dbReference type="GO" id="GO:0002143">
    <property type="term" value="P:tRNA wobble position uridine thiolation"/>
    <property type="evidence" value="ECO:0007669"/>
    <property type="project" value="TreeGrafter"/>
</dbReference>
<dbReference type="Pfam" id="PF10288">
    <property type="entry name" value="CTU2"/>
    <property type="match status" value="1"/>
</dbReference>
<organism evidence="4 5">
    <name type="scientific">Chironomus riparius</name>
    <dbReference type="NCBI Taxonomy" id="315576"/>
    <lineage>
        <taxon>Eukaryota</taxon>
        <taxon>Metazoa</taxon>
        <taxon>Ecdysozoa</taxon>
        <taxon>Arthropoda</taxon>
        <taxon>Hexapoda</taxon>
        <taxon>Insecta</taxon>
        <taxon>Pterygota</taxon>
        <taxon>Neoptera</taxon>
        <taxon>Endopterygota</taxon>
        <taxon>Diptera</taxon>
        <taxon>Nematocera</taxon>
        <taxon>Chironomoidea</taxon>
        <taxon>Chironomidae</taxon>
        <taxon>Chironominae</taxon>
        <taxon>Chironomus</taxon>
    </lineage>
</organism>
<proteinExistence type="inferred from homology"/>
<dbReference type="GO" id="GO:0000049">
    <property type="term" value="F:tRNA binding"/>
    <property type="evidence" value="ECO:0007669"/>
    <property type="project" value="InterPro"/>
</dbReference>
<comment type="pathway">
    <text evidence="3">tRNA modification; 5-methoxycarbonylmethyl-2-thiouridine-tRNA biosynthesis.</text>
</comment>
<evidence type="ECO:0000256" key="2">
    <source>
        <dbReference type="ARBA" id="ARBA00022694"/>
    </source>
</evidence>
<evidence type="ECO:0000313" key="5">
    <source>
        <dbReference type="Proteomes" id="UP001153620"/>
    </source>
</evidence>
<dbReference type="GO" id="GO:0016779">
    <property type="term" value="F:nucleotidyltransferase activity"/>
    <property type="evidence" value="ECO:0007669"/>
    <property type="project" value="UniProtKB-UniRule"/>
</dbReference>
<dbReference type="SUPFAM" id="SSF52402">
    <property type="entry name" value="Adenine nucleotide alpha hydrolases-like"/>
    <property type="match status" value="1"/>
</dbReference>
<dbReference type="InterPro" id="IPR014729">
    <property type="entry name" value="Rossmann-like_a/b/a_fold"/>
</dbReference>
<keyword evidence="5" id="KW-1185">Reference proteome</keyword>
<dbReference type="AlphaFoldDB" id="A0A9N9RMN3"/>
<name>A0A9N9RMN3_9DIPT</name>
<dbReference type="InterPro" id="IPR019407">
    <property type="entry name" value="CTU2"/>
</dbReference>
<dbReference type="EMBL" id="OU895877">
    <property type="protein sequence ID" value="CAG9799310.1"/>
    <property type="molecule type" value="Genomic_DNA"/>
</dbReference>
<dbReference type="PANTHER" id="PTHR20882:SF14">
    <property type="entry name" value="CYTOPLASMIC TRNA 2-THIOLATION PROTEIN 2"/>
    <property type="match status" value="1"/>
</dbReference>
<evidence type="ECO:0000313" key="4">
    <source>
        <dbReference type="EMBL" id="CAG9799310.1"/>
    </source>
</evidence>
<evidence type="ECO:0000256" key="1">
    <source>
        <dbReference type="ARBA" id="ARBA00022490"/>
    </source>
</evidence>
<dbReference type="OrthoDB" id="25129at2759"/>
<sequence length="438" mass="49988">MCSVAEADFGDEGGKHTMLKDVALNAIEDENCKKCNVDKCVIKLDFKEAMCLSCFLYYVRHKFRATLGSSKILNRQSDVLFDFKGTAADVCLLHMIKFAFEEETYKRLSFKLKLVFVDENCTATTNTEDALRNRMTKIQEIKDILQQFPSFTCCYSTIADKIFDDISIISREKVLALIESEKEFSSVYHSIDTLSSKQDFMEIMRKNALRDTAHHLNCSYIFLSDISVDLAKKLISNIALGRGSSVSNDVGFLDDRISCIKIIRPLKDLNQHEVDSYVQFNNLKFCSFSNFSSNDNVASIQNLTSNFINQLQKNCYNSTVSTVYKCSNKIASNNETISCQNNTINSKMARSYITDMNQRCLLCKSILDYHHSETLYAIEFSRCVSGQIAANIEGMENLERIRESSENAKNSIENNRNKFLCHGCRNIFPETNQENFIF</sequence>
<dbReference type="Gene3D" id="3.40.50.620">
    <property type="entry name" value="HUPs"/>
    <property type="match status" value="1"/>
</dbReference>
<dbReference type="PANTHER" id="PTHR20882">
    <property type="entry name" value="CYTOPLASMIC TRNA 2-THIOLATION PROTEIN 2"/>
    <property type="match status" value="1"/>
</dbReference>
<keyword evidence="2 3" id="KW-0819">tRNA processing</keyword>
<comment type="subcellular location">
    <subcellularLocation>
        <location evidence="3">Cytoplasm</location>
    </subcellularLocation>
</comment>
<dbReference type="GO" id="GO:0032447">
    <property type="term" value="P:protein urmylation"/>
    <property type="evidence" value="ECO:0007669"/>
    <property type="project" value="UniProtKB-UniRule"/>
</dbReference>
<dbReference type="GO" id="GO:0005829">
    <property type="term" value="C:cytosol"/>
    <property type="evidence" value="ECO:0007669"/>
    <property type="project" value="TreeGrafter"/>
</dbReference>
<accession>A0A9N9RMN3</accession>
<reference evidence="4" key="2">
    <citation type="submission" date="2022-10" db="EMBL/GenBank/DDBJ databases">
        <authorList>
            <consortium name="ENA_rothamsted_submissions"/>
            <consortium name="culmorum"/>
            <person name="King R."/>
        </authorList>
    </citation>
    <scope>NUCLEOTIDE SEQUENCE</scope>
</reference>
<protein>
    <recommendedName>
        <fullName evidence="3">Cytoplasmic tRNA 2-thiolation protein 2</fullName>
    </recommendedName>
</protein>
<reference evidence="4" key="1">
    <citation type="submission" date="2022-01" db="EMBL/GenBank/DDBJ databases">
        <authorList>
            <person name="King R."/>
        </authorList>
    </citation>
    <scope>NUCLEOTIDE SEQUENCE</scope>
</reference>
<gene>
    <name evidence="4" type="ORF">CHIRRI_LOCUS2280</name>
</gene>
<evidence type="ECO:0000256" key="3">
    <source>
        <dbReference type="HAMAP-Rule" id="MF_03054"/>
    </source>
</evidence>
<dbReference type="HAMAP" id="MF_03054">
    <property type="entry name" value="CTU2"/>
    <property type="match status" value="1"/>
</dbReference>
<comment type="function">
    <text evidence="3">Plays a central role in 2-thiolation of mcm(5)S(2)U at tRNA wobble positions of tRNA(Lys), tRNA(Glu) and tRNA(Gln). May act by forming a heterodimer with NCS6/CTU1 that ligates sulfur from thiocarboxylated URM1 onto the uridine of tRNAs at wobble position.</text>
</comment>
<keyword evidence="1 3" id="KW-0963">Cytoplasm</keyword>
<dbReference type="GO" id="GO:0016783">
    <property type="term" value="F:sulfurtransferase activity"/>
    <property type="evidence" value="ECO:0007669"/>
    <property type="project" value="TreeGrafter"/>
</dbReference>
<dbReference type="Proteomes" id="UP001153620">
    <property type="component" value="Chromosome 1"/>
</dbReference>